<evidence type="ECO:0000259" key="2">
    <source>
        <dbReference type="PROSITE" id="PS50405"/>
    </source>
</evidence>
<dbReference type="Pfam" id="PF14497">
    <property type="entry name" value="GST_C_3"/>
    <property type="match status" value="1"/>
</dbReference>
<dbReference type="Pfam" id="PF02798">
    <property type="entry name" value="GST_N"/>
    <property type="match status" value="1"/>
</dbReference>
<dbReference type="InterPro" id="IPR004045">
    <property type="entry name" value="Glutathione_S-Trfase_N"/>
</dbReference>
<accession>W6MNI8</accession>
<name>W6MNI8_PAGBR</name>
<dbReference type="EMBL" id="HABX01000022">
    <property type="protein sequence ID" value="CDK12466.1"/>
    <property type="molecule type" value="Transcribed_RNA"/>
</dbReference>
<dbReference type="InterPro" id="IPR004046">
    <property type="entry name" value="GST_C"/>
</dbReference>
<evidence type="ECO:0000313" key="3">
    <source>
        <dbReference type="EMBL" id="CDK12466.1"/>
    </source>
</evidence>
<dbReference type="InterPro" id="IPR010987">
    <property type="entry name" value="Glutathione-S-Trfase_C-like"/>
</dbReference>
<keyword evidence="3" id="KW-0808">Transferase</keyword>
<dbReference type="InterPro" id="IPR036249">
    <property type="entry name" value="Thioredoxin-like_sf"/>
</dbReference>
<feature type="domain" description="GST C-terminal" evidence="2">
    <location>
        <begin position="74"/>
        <end position="163"/>
    </location>
</feature>
<evidence type="ECO:0000259" key="1">
    <source>
        <dbReference type="PROSITE" id="PS50404"/>
    </source>
</evidence>
<dbReference type="AlphaFoldDB" id="W6MNI8"/>
<reference evidence="3" key="2">
    <citation type="submission" date="2014-02" db="EMBL/GenBank/DDBJ databases">
        <title>The hermit crab's nose antennal transcriptomics.</title>
        <authorList>
            <person name="Groh K.C."/>
            <person name="Vogel H."/>
            <person name="Stensmyr M.C."/>
            <person name="Grosse-Wilde E."/>
            <person name="Hansson B.S."/>
        </authorList>
    </citation>
    <scope>NUCLEOTIDE SEQUENCE</scope>
    <source>
        <tissue evidence="3">Antennules</tissue>
    </source>
</reference>
<dbReference type="PROSITE" id="PS50405">
    <property type="entry name" value="GST_CTER"/>
    <property type="match status" value="1"/>
</dbReference>
<feature type="domain" description="GST N-terminal" evidence="1">
    <location>
        <begin position="1"/>
        <end position="68"/>
    </location>
</feature>
<dbReference type="SUPFAM" id="SSF47616">
    <property type="entry name" value="GST C-terminal domain-like"/>
    <property type="match status" value="1"/>
</dbReference>
<feature type="non-terminal residue" evidence="3">
    <location>
        <position position="163"/>
    </location>
</feature>
<dbReference type="PANTHER" id="PTHR43969">
    <property type="entry name" value="GLUTATHIONE S TRANSFERASE D10, ISOFORM A-RELATED"/>
    <property type="match status" value="1"/>
</dbReference>
<feature type="non-terminal residue" evidence="3">
    <location>
        <position position="1"/>
    </location>
</feature>
<proteinExistence type="predicted"/>
<dbReference type="CDD" id="cd03177">
    <property type="entry name" value="GST_C_Delta_Epsilon"/>
    <property type="match status" value="1"/>
</dbReference>
<dbReference type="GO" id="GO:0006749">
    <property type="term" value="P:glutathione metabolic process"/>
    <property type="evidence" value="ECO:0007669"/>
    <property type="project" value="TreeGrafter"/>
</dbReference>
<sequence length="163" mass="18158">AVRLTATALALEDLELKEVDLLSGEQMGPQYTQINPQHCVPTLVEDDFILWESRAVMAYLVGQYGDDDALYPSEPRIRAKVDRLLYFDMGTLYHRYSKYAYPVVLHGESPDSSVLETIHEALGWLDNWLGESGGDWAIGDQITIADHSLASTLATIEASDIDL</sequence>
<dbReference type="PROSITE" id="PS50404">
    <property type="entry name" value="GST_NTER"/>
    <property type="match status" value="1"/>
</dbReference>
<dbReference type="Gene3D" id="1.20.1050.10">
    <property type="match status" value="1"/>
</dbReference>
<dbReference type="SUPFAM" id="SSF52833">
    <property type="entry name" value="Thioredoxin-like"/>
    <property type="match status" value="1"/>
</dbReference>
<dbReference type="SFLD" id="SFLDG00358">
    <property type="entry name" value="Main_(cytGST)"/>
    <property type="match status" value="1"/>
</dbReference>
<dbReference type="InterPro" id="IPR036282">
    <property type="entry name" value="Glutathione-S-Trfase_C_sf"/>
</dbReference>
<dbReference type="SFLD" id="SFLDS00019">
    <property type="entry name" value="Glutathione_Transferase_(cytos"/>
    <property type="match status" value="1"/>
</dbReference>
<reference evidence="3" key="1">
    <citation type="submission" date="2013-06" db="EMBL/GenBank/DDBJ databases">
        <authorList>
            <person name="Groh K."/>
        </authorList>
    </citation>
    <scope>NUCLEOTIDE SEQUENCE</scope>
    <source>
        <tissue evidence="3">Antennules</tissue>
    </source>
</reference>
<dbReference type="InterPro" id="IPR040079">
    <property type="entry name" value="Glutathione_S-Trfase"/>
</dbReference>
<protein>
    <submittedName>
        <fullName evidence="3">Glutathione-s-transferase-like-1 protein</fullName>
    </submittedName>
</protein>
<dbReference type="GO" id="GO:0004364">
    <property type="term" value="F:glutathione transferase activity"/>
    <property type="evidence" value="ECO:0007669"/>
    <property type="project" value="TreeGrafter"/>
</dbReference>
<dbReference type="Gene3D" id="3.40.30.10">
    <property type="entry name" value="Glutaredoxin"/>
    <property type="match status" value="1"/>
</dbReference>
<organism evidence="3">
    <name type="scientific">Pagurus bernhardus</name>
    <name type="common">Common hermit crab</name>
    <name type="synonym">Eupagurus bernhardus</name>
    <dbReference type="NCBI Taxonomy" id="174397"/>
    <lineage>
        <taxon>Eukaryota</taxon>
        <taxon>Metazoa</taxon>
        <taxon>Ecdysozoa</taxon>
        <taxon>Arthropoda</taxon>
        <taxon>Crustacea</taxon>
        <taxon>Multicrustacea</taxon>
        <taxon>Malacostraca</taxon>
        <taxon>Eumalacostraca</taxon>
        <taxon>Eucarida</taxon>
        <taxon>Decapoda</taxon>
        <taxon>Pleocyemata</taxon>
        <taxon>Anomura</taxon>
        <taxon>Paguroidea</taxon>
        <taxon>Paguridae</taxon>
        <taxon>Pagurus</taxon>
    </lineage>
</organism>
<dbReference type="PANTHER" id="PTHR43969:SF2">
    <property type="entry name" value="GLUTATHIONE S TRANSFERASE D11, ISOFORM B"/>
    <property type="match status" value="1"/>
</dbReference>